<accession>A0A2P7Z0D6</accession>
<feature type="transmembrane region" description="Helical" evidence="1">
    <location>
        <begin position="121"/>
        <end position="138"/>
    </location>
</feature>
<keyword evidence="3" id="KW-1185">Reference proteome</keyword>
<evidence type="ECO:0000256" key="1">
    <source>
        <dbReference type="SAM" id="Phobius"/>
    </source>
</evidence>
<comment type="caution">
    <text evidence="2">The sequence shown here is derived from an EMBL/GenBank/DDBJ whole genome shotgun (WGS) entry which is preliminary data.</text>
</comment>
<feature type="transmembrane region" description="Helical" evidence="1">
    <location>
        <begin position="211"/>
        <end position="231"/>
    </location>
</feature>
<evidence type="ECO:0000313" key="2">
    <source>
        <dbReference type="EMBL" id="PSK41663.1"/>
    </source>
</evidence>
<feature type="transmembrane region" description="Helical" evidence="1">
    <location>
        <begin position="181"/>
        <end position="199"/>
    </location>
</feature>
<keyword evidence="1" id="KW-0472">Membrane</keyword>
<dbReference type="Proteomes" id="UP000241107">
    <property type="component" value="Unassembled WGS sequence"/>
</dbReference>
<dbReference type="GeneID" id="36564740"/>
<dbReference type="OrthoDB" id="10332928at2759"/>
<organism evidence="2 3">
    <name type="scientific">Candidozyma pseudohaemuli</name>
    <dbReference type="NCBI Taxonomy" id="418784"/>
    <lineage>
        <taxon>Eukaryota</taxon>
        <taxon>Fungi</taxon>
        <taxon>Dikarya</taxon>
        <taxon>Ascomycota</taxon>
        <taxon>Saccharomycotina</taxon>
        <taxon>Pichiomycetes</taxon>
        <taxon>Metschnikowiaceae</taxon>
        <taxon>Candidozyma</taxon>
    </lineage>
</organism>
<evidence type="ECO:0000313" key="3">
    <source>
        <dbReference type="Proteomes" id="UP000241107"/>
    </source>
</evidence>
<feature type="transmembrane region" description="Helical" evidence="1">
    <location>
        <begin position="97"/>
        <end position="115"/>
    </location>
</feature>
<dbReference type="AlphaFoldDB" id="A0A2P7Z0D6"/>
<gene>
    <name evidence="2" type="ORF">C7M61_001350</name>
</gene>
<feature type="transmembrane region" description="Helical" evidence="1">
    <location>
        <begin position="243"/>
        <end position="265"/>
    </location>
</feature>
<reference evidence="2 3" key="1">
    <citation type="submission" date="2018-03" db="EMBL/GenBank/DDBJ databases">
        <title>Candida pseudohaemulonii genome assembly and annotation.</title>
        <authorList>
            <person name="Munoz J.F."/>
            <person name="Gade L.G."/>
            <person name="Chow N.A."/>
            <person name="Litvintseva A.P."/>
            <person name="Loparev V.N."/>
            <person name="Cuomo C.A."/>
        </authorList>
    </citation>
    <scope>NUCLEOTIDE SEQUENCE [LARGE SCALE GENOMIC DNA]</scope>
    <source>
        <strain evidence="2 3">B12108</strain>
    </source>
</reference>
<feature type="transmembrane region" description="Helical" evidence="1">
    <location>
        <begin position="64"/>
        <end position="85"/>
    </location>
</feature>
<dbReference type="RefSeq" id="XP_024716362.1">
    <property type="nucleotide sequence ID" value="XM_024856763.1"/>
</dbReference>
<dbReference type="VEuPathDB" id="FungiDB:C7M61_001350"/>
<keyword evidence="1" id="KW-0812">Transmembrane</keyword>
<protein>
    <submittedName>
        <fullName evidence="2">Uncharacterized protein</fullName>
    </submittedName>
</protein>
<name>A0A2P7Z0D6_9ASCO</name>
<feature type="transmembrane region" description="Helical" evidence="1">
    <location>
        <begin position="21"/>
        <end position="37"/>
    </location>
</feature>
<dbReference type="EMBL" id="PYFQ01000001">
    <property type="protein sequence ID" value="PSK41663.1"/>
    <property type="molecule type" value="Genomic_DNA"/>
</dbReference>
<proteinExistence type="predicted"/>
<feature type="transmembrane region" description="Helical" evidence="1">
    <location>
        <begin position="150"/>
        <end position="169"/>
    </location>
</feature>
<keyword evidence="1" id="KW-1133">Transmembrane helix</keyword>
<sequence length="294" mass="33870">MAIEEKRLDDSSKEPTINKPVVLALLSTTLFSLKVYLPRVDQFLVVSPELGMIHTTYIPFYHEFPLLALLFTSFVPYTFLSDFFACVGHFYGNKRTILGGFCFVALLPPFVRTSWSLHSHILYTIAICIQPFSLLPLIGAKQLIHQLYEVNGYAMEILTFIALDVATLVNRRVNIPPEWENLAMFGYSLVLCLLFYFFLPDIRGTSERPALVEFGPQLTGFVGFLMVNLYWIYNIDYIDEEKVFTVLAICVALDYLFWRTLSYGYPWSWWSRRKELNEGKDEEEPVKTDGEAAS</sequence>